<reference evidence="1 2" key="1">
    <citation type="journal article" date="2021" name="Comput. Struct. Biotechnol. J.">
        <title>De novo genome assembly of the potent medicinal plant Rehmannia glutinosa using nanopore technology.</title>
        <authorList>
            <person name="Ma L."/>
            <person name="Dong C."/>
            <person name="Song C."/>
            <person name="Wang X."/>
            <person name="Zheng X."/>
            <person name="Niu Y."/>
            <person name="Chen S."/>
            <person name="Feng W."/>
        </authorList>
    </citation>
    <scope>NUCLEOTIDE SEQUENCE [LARGE SCALE GENOMIC DNA]</scope>
    <source>
        <strain evidence="1">DH-2019</strain>
    </source>
</reference>
<keyword evidence="2" id="KW-1185">Reference proteome</keyword>
<accession>A0ABR0V2U7</accession>
<dbReference type="Proteomes" id="UP001318860">
    <property type="component" value="Unassembled WGS sequence"/>
</dbReference>
<evidence type="ECO:0000313" key="2">
    <source>
        <dbReference type="Proteomes" id="UP001318860"/>
    </source>
</evidence>
<proteinExistence type="predicted"/>
<gene>
    <name evidence="1" type="ORF">DH2020_037923</name>
</gene>
<sequence length="143" mass="16712">MDDQGRKMLTSKWGIERHFWRTSVRRFSQARRVLLRSSRRTDFHHIIAHREIYCAEKPQGKIEGERPVTPLIITAAVANFWVRRVLMDSGRYMDIISHCAFYHLGFEDSSLTRVIATLQDLSQQEIPILGEVALPFSLGRYPR</sequence>
<organism evidence="1 2">
    <name type="scientific">Rehmannia glutinosa</name>
    <name type="common">Chinese foxglove</name>
    <dbReference type="NCBI Taxonomy" id="99300"/>
    <lineage>
        <taxon>Eukaryota</taxon>
        <taxon>Viridiplantae</taxon>
        <taxon>Streptophyta</taxon>
        <taxon>Embryophyta</taxon>
        <taxon>Tracheophyta</taxon>
        <taxon>Spermatophyta</taxon>
        <taxon>Magnoliopsida</taxon>
        <taxon>eudicotyledons</taxon>
        <taxon>Gunneridae</taxon>
        <taxon>Pentapetalae</taxon>
        <taxon>asterids</taxon>
        <taxon>lamiids</taxon>
        <taxon>Lamiales</taxon>
        <taxon>Orobanchaceae</taxon>
        <taxon>Rehmannieae</taxon>
        <taxon>Rehmannia</taxon>
    </lineage>
</organism>
<dbReference type="EMBL" id="JABTTQ020001760">
    <property type="protein sequence ID" value="KAK6128336.1"/>
    <property type="molecule type" value="Genomic_DNA"/>
</dbReference>
<evidence type="ECO:0000313" key="1">
    <source>
        <dbReference type="EMBL" id="KAK6128336.1"/>
    </source>
</evidence>
<comment type="caution">
    <text evidence="1">The sequence shown here is derived from an EMBL/GenBank/DDBJ whole genome shotgun (WGS) entry which is preliminary data.</text>
</comment>
<protein>
    <submittedName>
        <fullName evidence="1">Uncharacterized protein</fullName>
    </submittedName>
</protein>
<name>A0ABR0V2U7_REHGL</name>